<gene>
    <name evidence="1" type="ORF">CYPRO_1826</name>
</gene>
<dbReference type="Proteomes" id="UP000254808">
    <property type="component" value="Chromosome"/>
</dbReference>
<dbReference type="EMBL" id="CP027806">
    <property type="protein sequence ID" value="AXJ01076.1"/>
    <property type="molecule type" value="Genomic_DNA"/>
</dbReference>
<sequence length="73" mass="8204">MILCHFPAPTKSRGTKPDKVSLSTSRFLIGKAFNSGFFSLRPAAGLFRFFVFLGENSVNITVFRDNSEFVNLR</sequence>
<evidence type="ECO:0000313" key="1">
    <source>
        <dbReference type="EMBL" id="AXJ01076.1"/>
    </source>
</evidence>
<evidence type="ECO:0000313" key="2">
    <source>
        <dbReference type="Proteomes" id="UP000254808"/>
    </source>
</evidence>
<keyword evidence="2" id="KW-1185">Reference proteome</keyword>
<organism evidence="1 2">
    <name type="scientific">Cyclonatronum proteinivorum</name>
    <dbReference type="NCBI Taxonomy" id="1457365"/>
    <lineage>
        <taxon>Bacteria</taxon>
        <taxon>Pseudomonadati</taxon>
        <taxon>Balneolota</taxon>
        <taxon>Balneolia</taxon>
        <taxon>Balneolales</taxon>
        <taxon>Cyclonatronaceae</taxon>
        <taxon>Cyclonatronum</taxon>
    </lineage>
</organism>
<protein>
    <submittedName>
        <fullName evidence="1">Uncharacterized protein</fullName>
    </submittedName>
</protein>
<name>A0A345UKS4_9BACT</name>
<accession>A0A345UKS4</accession>
<dbReference type="KEGG" id="cprv:CYPRO_1826"/>
<proteinExistence type="predicted"/>
<dbReference type="AlphaFoldDB" id="A0A345UKS4"/>
<reference evidence="1 2" key="1">
    <citation type="submission" date="2018-03" db="EMBL/GenBank/DDBJ databases">
        <title>Phenotypic and genomic properties of Cyclonatronum proteinivorum gen. nov., sp. nov., a haloalkaliphilic bacteroidete from soda lakes possessing Na+-translocating rhodopsin.</title>
        <authorList>
            <person name="Toshchakov S.V."/>
            <person name="Korzhenkov A."/>
            <person name="Samarov N.I."/>
            <person name="Kublanov I.V."/>
            <person name="Muntyan M.S."/>
            <person name="Sorokin D.Y."/>
        </authorList>
    </citation>
    <scope>NUCLEOTIDE SEQUENCE [LARGE SCALE GENOMIC DNA]</scope>
    <source>
        <strain evidence="1 2">Omega</strain>
    </source>
</reference>